<name>A0A1W1UYH0_9DEIO</name>
<protein>
    <recommendedName>
        <fullName evidence="3">DUF3168 domain-containing protein</fullName>
    </recommendedName>
</protein>
<accession>A0A1W1UYH0</accession>
<keyword evidence="2" id="KW-1185">Reference proteome</keyword>
<dbReference type="Proteomes" id="UP000192582">
    <property type="component" value="Unassembled WGS sequence"/>
</dbReference>
<evidence type="ECO:0000313" key="1">
    <source>
        <dbReference type="EMBL" id="SMB85784.1"/>
    </source>
</evidence>
<evidence type="ECO:0008006" key="3">
    <source>
        <dbReference type="Google" id="ProtNLM"/>
    </source>
</evidence>
<proteinExistence type="predicted"/>
<sequence>MNTLQALPMLARGLSPPVTLSVHDATPNPRPAGPYAVVTDGLDGKEFQLHAQEDGHAPQVRRLTVLVTLFAGQDQELADFRPLYHAARKLPDLVTRHPGLPPLGGISLGPCAAPRPGSSQGERPWAAVRLILTYTE</sequence>
<dbReference type="RefSeq" id="WP_084047464.1">
    <property type="nucleotide sequence ID" value="NZ_FWWU01000008.1"/>
</dbReference>
<dbReference type="EMBL" id="FWWU01000008">
    <property type="protein sequence ID" value="SMB85784.1"/>
    <property type="molecule type" value="Genomic_DNA"/>
</dbReference>
<dbReference type="AlphaFoldDB" id="A0A1W1UYH0"/>
<organism evidence="1 2">
    <name type="scientific">Deinococcus hopiensis KR-140</name>
    <dbReference type="NCBI Taxonomy" id="695939"/>
    <lineage>
        <taxon>Bacteria</taxon>
        <taxon>Thermotogati</taxon>
        <taxon>Deinococcota</taxon>
        <taxon>Deinococci</taxon>
        <taxon>Deinococcales</taxon>
        <taxon>Deinococcaceae</taxon>
        <taxon>Deinococcus</taxon>
    </lineage>
</organism>
<dbReference type="STRING" id="695939.SAMN00790413_03542"/>
<evidence type="ECO:0000313" key="2">
    <source>
        <dbReference type="Proteomes" id="UP000192582"/>
    </source>
</evidence>
<dbReference type="OrthoDB" id="9952361at2"/>
<reference evidence="1 2" key="1">
    <citation type="submission" date="2017-04" db="EMBL/GenBank/DDBJ databases">
        <authorList>
            <person name="Afonso C.L."/>
            <person name="Miller P.J."/>
            <person name="Scott M.A."/>
            <person name="Spackman E."/>
            <person name="Goraichik I."/>
            <person name="Dimitrov K.M."/>
            <person name="Suarez D.L."/>
            <person name="Swayne D.E."/>
        </authorList>
    </citation>
    <scope>NUCLEOTIDE SEQUENCE [LARGE SCALE GENOMIC DNA]</scope>
    <source>
        <strain evidence="1 2">KR-140</strain>
    </source>
</reference>
<gene>
    <name evidence="1" type="ORF">SAMN00790413_03542</name>
</gene>